<sequence length="295" mass="32249">MATATATMDDLVASLGGSMHVSPDLKALQEYLAQNIVRPSSSIPLSSPGISFRPIPPSRSTSSTRKPTSLPSSYSYPDSNMGMIQQAYPSPISQHNSFFGSFQDDSLMNVNTPTINTQRPGGPLRRSSSYGFGLAPPSPQTAYSNFEADAFAPLWQQQQQQIQVQVQDPWAKIRSAQGSNVNAFSQYQQHHHQQAGPSQQPASGFGSFRPPQGFGLVHQHRNHPIGMGMSETPPTPPAEDDEEMMDEDSIDAEMDDYDDEEDTVERVMGLTSTSVAIQGQGRGDVDSWARGRRKF</sequence>
<protein>
    <submittedName>
        <fullName evidence="2">Uncharacterized protein</fullName>
    </submittedName>
</protein>
<organism evidence="2 3">
    <name type="scientific">Kwoniella europaea PYCC6329</name>
    <dbReference type="NCBI Taxonomy" id="1423913"/>
    <lineage>
        <taxon>Eukaryota</taxon>
        <taxon>Fungi</taxon>
        <taxon>Dikarya</taxon>
        <taxon>Basidiomycota</taxon>
        <taxon>Agaricomycotina</taxon>
        <taxon>Tremellomycetes</taxon>
        <taxon>Tremellales</taxon>
        <taxon>Cryptococcaceae</taxon>
        <taxon>Kwoniella</taxon>
    </lineage>
</organism>
<proteinExistence type="predicted"/>
<name>A0AAX4K8R3_9TREE</name>
<feature type="region of interest" description="Disordered" evidence="1">
    <location>
        <begin position="186"/>
        <end position="210"/>
    </location>
</feature>
<dbReference type="KEGG" id="ker:91099667"/>
<feature type="region of interest" description="Disordered" evidence="1">
    <location>
        <begin position="47"/>
        <end position="77"/>
    </location>
</feature>
<dbReference type="Proteomes" id="UP001358614">
    <property type="component" value="Chromosome 1"/>
</dbReference>
<feature type="region of interest" description="Disordered" evidence="1">
    <location>
        <begin position="271"/>
        <end position="295"/>
    </location>
</feature>
<dbReference type="RefSeq" id="XP_066080788.1">
    <property type="nucleotide sequence ID" value="XM_066224691.1"/>
</dbReference>
<reference evidence="2 3" key="1">
    <citation type="submission" date="2024-01" db="EMBL/GenBank/DDBJ databases">
        <title>Comparative genomics of Cryptococcus and Kwoniella reveals pathogenesis evolution and contrasting modes of karyotype evolution via chromosome fusion or intercentromeric recombination.</title>
        <authorList>
            <person name="Coelho M.A."/>
            <person name="David-Palma M."/>
            <person name="Shea T."/>
            <person name="Bowers K."/>
            <person name="McGinley-Smith S."/>
            <person name="Mohammad A.W."/>
            <person name="Gnirke A."/>
            <person name="Yurkov A.M."/>
            <person name="Nowrousian M."/>
            <person name="Sun S."/>
            <person name="Cuomo C.A."/>
            <person name="Heitman J."/>
        </authorList>
    </citation>
    <scope>NUCLEOTIDE SEQUENCE [LARGE SCALE GENOMIC DNA]</scope>
    <source>
        <strain evidence="2 3">PYCC6329</strain>
    </source>
</reference>
<feature type="region of interest" description="Disordered" evidence="1">
    <location>
        <begin position="226"/>
        <end position="246"/>
    </location>
</feature>
<evidence type="ECO:0000256" key="1">
    <source>
        <dbReference type="SAM" id="MobiDB-lite"/>
    </source>
</evidence>
<dbReference type="EMBL" id="CP144089">
    <property type="protein sequence ID" value="WWD02821.1"/>
    <property type="molecule type" value="Genomic_DNA"/>
</dbReference>
<accession>A0AAX4K8R3</accession>
<evidence type="ECO:0000313" key="3">
    <source>
        <dbReference type="Proteomes" id="UP001358614"/>
    </source>
</evidence>
<dbReference type="GeneID" id="91099667"/>
<feature type="compositionally biased region" description="Low complexity" evidence="1">
    <location>
        <begin position="47"/>
        <end position="73"/>
    </location>
</feature>
<dbReference type="AlphaFoldDB" id="A0AAX4K8R3"/>
<evidence type="ECO:0000313" key="2">
    <source>
        <dbReference type="EMBL" id="WWD02821.1"/>
    </source>
</evidence>
<gene>
    <name evidence="2" type="ORF">V865_000863</name>
</gene>
<keyword evidence="3" id="KW-1185">Reference proteome</keyword>